<dbReference type="AlphaFoldDB" id="A0A916ZKD8"/>
<dbReference type="Proteomes" id="UP000612456">
    <property type="component" value="Unassembled WGS sequence"/>
</dbReference>
<name>A0A916ZKD8_9BACL</name>
<reference evidence="1" key="1">
    <citation type="journal article" date="2014" name="Int. J. Syst. Evol. Microbiol.">
        <title>Complete genome sequence of Corynebacterium casei LMG S-19264T (=DSM 44701T), isolated from a smear-ripened cheese.</title>
        <authorList>
            <consortium name="US DOE Joint Genome Institute (JGI-PGF)"/>
            <person name="Walter F."/>
            <person name="Albersmeier A."/>
            <person name="Kalinowski J."/>
            <person name="Ruckert C."/>
        </authorList>
    </citation>
    <scope>NUCLEOTIDE SEQUENCE</scope>
    <source>
        <strain evidence="1">CGMCC 1.15178</strain>
    </source>
</reference>
<dbReference type="RefSeq" id="WP_229750761.1">
    <property type="nucleotide sequence ID" value="NZ_BMHP01000018.1"/>
</dbReference>
<keyword evidence="2" id="KW-1185">Reference proteome</keyword>
<reference evidence="1" key="2">
    <citation type="submission" date="2020-09" db="EMBL/GenBank/DDBJ databases">
        <authorList>
            <person name="Sun Q."/>
            <person name="Zhou Y."/>
        </authorList>
    </citation>
    <scope>NUCLEOTIDE SEQUENCE</scope>
    <source>
        <strain evidence="1">CGMCC 1.15178</strain>
    </source>
</reference>
<evidence type="ECO:0000313" key="1">
    <source>
        <dbReference type="EMBL" id="GGE02180.1"/>
    </source>
</evidence>
<accession>A0A916ZKD8</accession>
<protein>
    <submittedName>
        <fullName evidence="1">Uncharacterized protein</fullName>
    </submittedName>
</protein>
<organism evidence="1 2">
    <name type="scientific">Paenibacillus nasutitermitis</name>
    <dbReference type="NCBI Taxonomy" id="1652958"/>
    <lineage>
        <taxon>Bacteria</taxon>
        <taxon>Bacillati</taxon>
        <taxon>Bacillota</taxon>
        <taxon>Bacilli</taxon>
        <taxon>Bacillales</taxon>
        <taxon>Paenibacillaceae</taxon>
        <taxon>Paenibacillus</taxon>
    </lineage>
</organism>
<sequence>MGKESPHEVRIGKLIIRKHNLEIDREVMIHPDQFQLWDNWRIDLLLDENQEKLRSFQQAAIPKENLDRLHKTRSKTLITTPSQNKFLFYPTESLDIECTLADML</sequence>
<dbReference type="EMBL" id="BMHP01000018">
    <property type="protein sequence ID" value="GGE02180.1"/>
    <property type="molecule type" value="Genomic_DNA"/>
</dbReference>
<proteinExistence type="predicted"/>
<comment type="caution">
    <text evidence="1">The sequence shown here is derived from an EMBL/GenBank/DDBJ whole genome shotgun (WGS) entry which is preliminary data.</text>
</comment>
<gene>
    <name evidence="1" type="ORF">GCM10010911_71530</name>
</gene>
<evidence type="ECO:0000313" key="2">
    <source>
        <dbReference type="Proteomes" id="UP000612456"/>
    </source>
</evidence>